<comment type="caution">
    <text evidence="2">The sequence shown here is derived from an EMBL/GenBank/DDBJ whole genome shotgun (WGS) entry which is preliminary data.</text>
</comment>
<feature type="compositionally biased region" description="Polar residues" evidence="1">
    <location>
        <begin position="16"/>
        <end position="54"/>
    </location>
</feature>
<organism evidence="2 3">
    <name type="scientific">Tritrichomonas musculus</name>
    <dbReference type="NCBI Taxonomy" id="1915356"/>
    <lineage>
        <taxon>Eukaryota</taxon>
        <taxon>Metamonada</taxon>
        <taxon>Parabasalia</taxon>
        <taxon>Tritrichomonadida</taxon>
        <taxon>Tritrichomonadidae</taxon>
        <taxon>Tritrichomonas</taxon>
    </lineage>
</organism>
<proteinExistence type="predicted"/>
<dbReference type="EMBL" id="JAPFFF010000001">
    <property type="protein sequence ID" value="KAK8899312.1"/>
    <property type="molecule type" value="Genomic_DNA"/>
</dbReference>
<feature type="region of interest" description="Disordered" evidence="1">
    <location>
        <begin position="182"/>
        <end position="243"/>
    </location>
</feature>
<sequence>MGKNHDESHTERSDANEPTSLENDQHQEASTTQNEDIESQDQYQIAEPTNSYLKKQQKSTKAIKSKEKISPFLQPPFPPHSIRPPPKVSKSQYKKHEALPPLLSTNDKRNDYYADTNDQEDNNQKNNCKQNESQKSNEYIQRTAFLDKKNKMYAQALHNNYSKNIPLDSYKENQSEKWMNMSKKSTQMNAKKHHYRQTYKLPPMETNQEDPMDSNEHPQSELPDIEQSAENLASNANVQDNQE</sequence>
<dbReference type="Proteomes" id="UP001470230">
    <property type="component" value="Unassembled WGS sequence"/>
</dbReference>
<name>A0ABR2L989_9EUKA</name>
<feature type="compositionally biased region" description="Polar residues" evidence="1">
    <location>
        <begin position="228"/>
        <end position="243"/>
    </location>
</feature>
<keyword evidence="3" id="KW-1185">Reference proteome</keyword>
<gene>
    <name evidence="2" type="ORF">M9Y10_001625</name>
</gene>
<protein>
    <submittedName>
        <fullName evidence="2">Uncharacterized protein</fullName>
    </submittedName>
</protein>
<evidence type="ECO:0000256" key="1">
    <source>
        <dbReference type="SAM" id="MobiDB-lite"/>
    </source>
</evidence>
<reference evidence="2 3" key="1">
    <citation type="submission" date="2024-04" db="EMBL/GenBank/DDBJ databases">
        <title>Tritrichomonas musculus Genome.</title>
        <authorList>
            <person name="Alves-Ferreira E."/>
            <person name="Grigg M."/>
            <person name="Lorenzi H."/>
            <person name="Galac M."/>
        </authorList>
    </citation>
    <scope>NUCLEOTIDE SEQUENCE [LARGE SCALE GENOMIC DNA]</scope>
    <source>
        <strain evidence="2 3">EAF2021</strain>
    </source>
</reference>
<feature type="compositionally biased region" description="Basic and acidic residues" evidence="1">
    <location>
        <begin position="1"/>
        <end position="15"/>
    </location>
</feature>
<accession>A0ABR2L989</accession>
<feature type="compositionally biased region" description="Polar residues" evidence="1">
    <location>
        <begin position="124"/>
        <end position="140"/>
    </location>
</feature>
<feature type="region of interest" description="Disordered" evidence="1">
    <location>
        <begin position="1"/>
        <end position="143"/>
    </location>
</feature>
<feature type="compositionally biased region" description="Pro residues" evidence="1">
    <location>
        <begin position="73"/>
        <end position="87"/>
    </location>
</feature>
<evidence type="ECO:0000313" key="3">
    <source>
        <dbReference type="Proteomes" id="UP001470230"/>
    </source>
</evidence>
<evidence type="ECO:0000313" key="2">
    <source>
        <dbReference type="EMBL" id="KAK8899312.1"/>
    </source>
</evidence>